<evidence type="ECO:0000259" key="22">
    <source>
        <dbReference type="Pfam" id="PF12529"/>
    </source>
</evidence>
<comment type="similarity">
    <text evidence="5">Belongs to the glycosyltransferase 14 family. XylT subfamily.</text>
</comment>
<dbReference type="Proteomes" id="UP000663829">
    <property type="component" value="Unassembled WGS sequence"/>
</dbReference>
<dbReference type="EMBL" id="CAJNOK010001759">
    <property type="protein sequence ID" value="CAF0828601.1"/>
    <property type="molecule type" value="Genomic_DNA"/>
</dbReference>
<feature type="region of interest" description="Disordered" evidence="20">
    <location>
        <begin position="1095"/>
        <end position="1122"/>
    </location>
</feature>
<dbReference type="InterPro" id="IPR024448">
    <property type="entry name" value="XylT_C"/>
</dbReference>
<evidence type="ECO:0000256" key="14">
    <source>
        <dbReference type="ARBA" id="ARBA00023034"/>
    </source>
</evidence>
<dbReference type="GO" id="GO:0005789">
    <property type="term" value="C:endoplasmic reticulum membrane"/>
    <property type="evidence" value="ECO:0007669"/>
    <property type="project" value="UniProtKB-SubCell"/>
</dbReference>
<dbReference type="UniPathway" id="UPA00755"/>
<dbReference type="EMBL" id="CAJOBA010001759">
    <property type="protein sequence ID" value="CAF3613158.1"/>
    <property type="molecule type" value="Genomic_DNA"/>
</dbReference>
<dbReference type="PANTHER" id="PTHR46025:SF3">
    <property type="entry name" value="XYLOSYLTRANSFERASE OXT"/>
    <property type="match status" value="1"/>
</dbReference>
<evidence type="ECO:0000256" key="10">
    <source>
        <dbReference type="ARBA" id="ARBA00022723"/>
    </source>
</evidence>
<feature type="region of interest" description="Disordered" evidence="20">
    <location>
        <begin position="1228"/>
        <end position="1253"/>
    </location>
</feature>
<name>A0A814F100_9BILA</name>
<evidence type="ECO:0000313" key="27">
    <source>
        <dbReference type="Proteomes" id="UP000663829"/>
    </source>
</evidence>
<dbReference type="Proteomes" id="UP000681722">
    <property type="component" value="Unassembled WGS sequence"/>
</dbReference>
<accession>A0A814F100</accession>
<evidence type="ECO:0000256" key="11">
    <source>
        <dbReference type="ARBA" id="ARBA00022824"/>
    </source>
</evidence>
<dbReference type="Proteomes" id="UP000682733">
    <property type="component" value="Unassembled WGS sequence"/>
</dbReference>
<reference evidence="24" key="1">
    <citation type="submission" date="2021-02" db="EMBL/GenBank/DDBJ databases">
        <authorList>
            <person name="Nowell W R."/>
        </authorList>
    </citation>
    <scope>NUCLEOTIDE SEQUENCE</scope>
</reference>
<dbReference type="Proteomes" id="UP000677228">
    <property type="component" value="Unassembled WGS sequence"/>
</dbReference>
<keyword evidence="27" id="KW-1185">Reference proteome</keyword>
<evidence type="ECO:0000313" key="24">
    <source>
        <dbReference type="EMBL" id="CAF0974494.1"/>
    </source>
</evidence>
<evidence type="ECO:0000313" key="25">
    <source>
        <dbReference type="EMBL" id="CAF3613158.1"/>
    </source>
</evidence>
<evidence type="ECO:0000256" key="18">
    <source>
        <dbReference type="ARBA" id="ARBA00042865"/>
    </source>
</evidence>
<keyword evidence="15 21" id="KW-0472">Membrane</keyword>
<feature type="compositionally biased region" description="Acidic residues" evidence="20">
    <location>
        <begin position="1321"/>
        <end position="1335"/>
    </location>
</feature>
<feature type="domain" description="Xylosyltransferase C-terminal" evidence="22">
    <location>
        <begin position="525"/>
        <end position="649"/>
    </location>
</feature>
<feature type="compositionally biased region" description="Polar residues" evidence="20">
    <location>
        <begin position="1336"/>
        <end position="1348"/>
    </location>
</feature>
<dbReference type="GO" id="GO:0046872">
    <property type="term" value="F:metal ion binding"/>
    <property type="evidence" value="ECO:0007669"/>
    <property type="project" value="UniProtKB-KW"/>
</dbReference>
<sequence length="1722" mass="198093">MLRILGRWRRFRHFIWRLIIIIFLISFTTTCILYQLMTENIDNVSLDINIKNNNENVKNDESTCILSMEAQQAINRAKSQYCKSVLNNISCQITSTENFFPDKLPRYCPCKDSINGELIGCLLSNINDPIEIYNTSAVLTSTTMCIDYCLKYSMPYAGYDLKNRCTCFSSFNKTILSHPNITCQHYVNKKRQSYIKFRRLITIYRTGYKECLNRLERKKAKKDANTVTIVFFLTIGGRHLRQIKRFIRIIYSKNHYYLIHVDSREYYIYRELTYLTQSYSNIKLQYNRYPTTWGSSTLLDAHLDAFRQLFNDLKWSWNFIINLSETDFPLKPLNVLTTFLSMYPEYNFLRSHNRDPLNFTRSQGLLHTFVQCEDYMYRIGPRELIKDIVYDGGSDWYCLNRDFIHYIINENDNLLNGLLNTFHYSLLPCEVFFHTLLINSIYCGSFVRNNLRLVNWNRDRGCKCQHKNVVDWCGCSPLVYRIEDKTILSNTFAKPLFFARKFDPIVDEEIIDWLDQQVSGRNLTGASLYLHNMFHILDEQSTTDYLINALKHYISLMIIHHHSICPDAISYSSLEIQQIHATFVLSKFQGYAIHYMLNDNEFELFLQASNNFDFKSSEVRRFEVGTIFDNKELIFRDYGKTFIEPKTIKVLIDCERTSRLCTNGTLIISNPYHTILQRIKIFSLTYPIIIDIVFQNQSDTNGIWSMSILSNVNEMKLAVINFLILSVPLTENNINSSKNDFMKFWSIKDFCYIKSNIFCEFNITTRTNCTLKNWSFMYTDIKSDWTDDDSIPSSLNQKVKNERKNSTIYIPKRYSEICSSKDHNHKHYKPNILAARLSRKEIEKCVTISNSQDHHVVNRKNHKLKKSSLPNVGRRLSAIKNDGCAKQQRVSIENRNINDFVKSTSTNELDYDNNNRTVPRHYSCKRFSADAEALGKRMELAIGQEMLHSFKNSLSLERNFHYNGRKSDIKPKITKQQDSDIIQRANNFLVMNRSKSFNFPTSTATMEQHIIPRINHKTNLYGLTEISKETNSSEPSPDYDETDNNNIGIQTVDCEQEVEPLPDYETDENISNVCKQQTCMSIDEVDEFEQTHSPNRLISDDSSVMPNTSHPFKSSTSSFDNDSYHESLQTILQRKESELLEKVPEPPLSSTKYCQTSTPPIAPPFPETLVSSTSNINVRCRTIADTIMSSRLLLKEKKSLSPKHSNIPEVTSNTAEDNKKEIMITHENEHGRSYLSTSTSSSKHPSFSTTKTNSCSQLNSIISNNNCYFRISKEILEQTTLRKVTPSTSKPYSSYGSVSQLNLQNETVSTSLRRITKTSNDDDGDDDDDEKDEENSCPTNSKYDYDYDQQSSKVYSEYKKRTSLLIPSRIVHPLHSRTSFSSIMSMDHQNGRTTNSFEKRGPPVAVINQLNEHFSSRFKQPHFSSVSTTSVCYDQPPPYGRVNTPQPVYAEANERDSALLSKNDILDECGLILPPPPPPLPAGGFRPVTIQSSRNSHQSNYSQRTSVMTLPHEHVPSENGTFTSSTSTSSKLSDTRILKEIITNPLFIKAKQELERPSSRILTKGKQFPSKANSSSMIALSGTDVYVNHVERPVPPSVSSTTKTKQISEAESITLDITDLNSALTLNLPTKRSKSVRIADTQPSVNMTSNCDLKSNSCERMPITHRSQTFKLPVAVQKTKITNKTSFNGKCLSRHTCSNSLVETTRTSELETIFQISATMRL</sequence>
<dbReference type="GO" id="GO:0050650">
    <property type="term" value="P:chondroitin sulfate proteoglycan biosynthetic process"/>
    <property type="evidence" value="ECO:0007669"/>
    <property type="project" value="TreeGrafter"/>
</dbReference>
<evidence type="ECO:0000256" key="8">
    <source>
        <dbReference type="ARBA" id="ARBA00022679"/>
    </source>
</evidence>
<evidence type="ECO:0000256" key="17">
    <source>
        <dbReference type="ARBA" id="ARBA00023180"/>
    </source>
</evidence>
<keyword evidence="8" id="KW-0808">Transferase</keyword>
<dbReference type="Pfam" id="PF12529">
    <property type="entry name" value="Xylo_C"/>
    <property type="match status" value="1"/>
</dbReference>
<keyword evidence="17" id="KW-0325">Glycoprotein</keyword>
<keyword evidence="14" id="KW-0333">Golgi apparatus</keyword>
<feature type="transmembrane region" description="Helical" evidence="21">
    <location>
        <begin position="14"/>
        <end position="37"/>
    </location>
</feature>
<comment type="pathway">
    <text evidence="4">Glycan metabolism; heparan sulfate biosynthesis.</text>
</comment>
<proteinExistence type="inferred from homology"/>
<evidence type="ECO:0000313" key="26">
    <source>
        <dbReference type="EMBL" id="CAF3747385.1"/>
    </source>
</evidence>
<comment type="catalytic activity">
    <reaction evidence="19">
        <text>UDP-alpha-D-xylose + L-seryl-[protein] = 3-O-(beta-D-xylosyl)-L-seryl-[protein] + UDP + H(+)</text>
        <dbReference type="Rhea" id="RHEA:50192"/>
        <dbReference type="Rhea" id="RHEA-COMP:9863"/>
        <dbReference type="Rhea" id="RHEA-COMP:12567"/>
        <dbReference type="ChEBI" id="CHEBI:15378"/>
        <dbReference type="ChEBI" id="CHEBI:29999"/>
        <dbReference type="ChEBI" id="CHEBI:57632"/>
        <dbReference type="ChEBI" id="CHEBI:58223"/>
        <dbReference type="ChEBI" id="CHEBI:132085"/>
        <dbReference type="EC" id="2.4.2.26"/>
    </reaction>
</comment>
<dbReference type="EMBL" id="CAJNOQ010002713">
    <property type="protein sequence ID" value="CAF0974494.1"/>
    <property type="molecule type" value="Genomic_DNA"/>
</dbReference>
<keyword evidence="16" id="KW-1015">Disulfide bond</keyword>
<evidence type="ECO:0000256" key="15">
    <source>
        <dbReference type="ARBA" id="ARBA00023136"/>
    </source>
</evidence>
<dbReference type="OrthoDB" id="2019572at2759"/>
<dbReference type="PANTHER" id="PTHR46025">
    <property type="entry name" value="XYLOSYLTRANSFERASE OXT"/>
    <property type="match status" value="1"/>
</dbReference>
<keyword evidence="13 21" id="KW-1133">Transmembrane helix</keyword>
<evidence type="ECO:0000313" key="23">
    <source>
        <dbReference type="EMBL" id="CAF0828601.1"/>
    </source>
</evidence>
<evidence type="ECO:0000256" key="20">
    <source>
        <dbReference type="SAM" id="MobiDB-lite"/>
    </source>
</evidence>
<evidence type="ECO:0000256" key="2">
    <source>
        <dbReference type="ARBA" id="ARBA00004648"/>
    </source>
</evidence>
<evidence type="ECO:0000256" key="6">
    <source>
        <dbReference type="ARBA" id="ARBA00011972"/>
    </source>
</evidence>
<dbReference type="InterPro" id="IPR043538">
    <property type="entry name" value="XYLT"/>
</dbReference>
<keyword evidence="11" id="KW-0256">Endoplasmic reticulum</keyword>
<evidence type="ECO:0000256" key="3">
    <source>
        <dbReference type="ARBA" id="ARBA00004840"/>
    </source>
</evidence>
<dbReference type="InterPro" id="IPR003406">
    <property type="entry name" value="Glyco_trans_14"/>
</dbReference>
<evidence type="ECO:0000256" key="5">
    <source>
        <dbReference type="ARBA" id="ARBA00010195"/>
    </source>
</evidence>
<dbReference type="GO" id="GO:0015012">
    <property type="term" value="P:heparan sulfate proteoglycan biosynthetic process"/>
    <property type="evidence" value="ECO:0007669"/>
    <property type="project" value="UniProtKB-UniPathway"/>
</dbReference>
<dbReference type="Pfam" id="PF02485">
    <property type="entry name" value="Branch"/>
    <property type="match status" value="1"/>
</dbReference>
<gene>
    <name evidence="24" type="ORF">GPM918_LOCUS12414</name>
    <name evidence="23" type="ORF">OVA965_LOCUS6027</name>
    <name evidence="26" type="ORF">SRO942_LOCUS12415</name>
    <name evidence="25" type="ORF">TMI583_LOCUS6023</name>
</gene>
<evidence type="ECO:0000256" key="12">
    <source>
        <dbReference type="ARBA" id="ARBA00022968"/>
    </source>
</evidence>
<dbReference type="EMBL" id="CAJOBC010002713">
    <property type="protein sequence ID" value="CAF3747385.1"/>
    <property type="molecule type" value="Genomic_DNA"/>
</dbReference>
<evidence type="ECO:0000256" key="9">
    <source>
        <dbReference type="ARBA" id="ARBA00022692"/>
    </source>
</evidence>
<evidence type="ECO:0000256" key="21">
    <source>
        <dbReference type="SAM" id="Phobius"/>
    </source>
</evidence>
<organism evidence="24 27">
    <name type="scientific">Didymodactylos carnosus</name>
    <dbReference type="NCBI Taxonomy" id="1234261"/>
    <lineage>
        <taxon>Eukaryota</taxon>
        <taxon>Metazoa</taxon>
        <taxon>Spiralia</taxon>
        <taxon>Gnathifera</taxon>
        <taxon>Rotifera</taxon>
        <taxon>Eurotatoria</taxon>
        <taxon>Bdelloidea</taxon>
        <taxon>Philodinida</taxon>
        <taxon>Philodinidae</taxon>
        <taxon>Didymodactylos</taxon>
    </lineage>
</organism>
<evidence type="ECO:0000256" key="1">
    <source>
        <dbReference type="ARBA" id="ARBA00004323"/>
    </source>
</evidence>
<dbReference type="GO" id="GO:0030158">
    <property type="term" value="F:protein xylosyltransferase activity"/>
    <property type="evidence" value="ECO:0007669"/>
    <property type="project" value="UniProtKB-EC"/>
</dbReference>
<comment type="caution">
    <text evidence="24">The sequence shown here is derived from an EMBL/GenBank/DDBJ whole genome shotgun (WGS) entry which is preliminary data.</text>
</comment>
<evidence type="ECO:0000256" key="16">
    <source>
        <dbReference type="ARBA" id="ARBA00023157"/>
    </source>
</evidence>
<keyword evidence="12" id="KW-0735">Signal-anchor</keyword>
<feature type="compositionally biased region" description="Low complexity" evidence="20">
    <location>
        <begin position="1233"/>
        <end position="1252"/>
    </location>
</feature>
<protein>
    <recommendedName>
        <fullName evidence="6">protein xylosyltransferase</fullName>
        <ecNumber evidence="6">2.4.2.26</ecNumber>
    </recommendedName>
    <alternativeName>
        <fullName evidence="18">Peptide O-xylosyltransferase</fullName>
    </alternativeName>
</protein>
<dbReference type="GO" id="GO:0000139">
    <property type="term" value="C:Golgi membrane"/>
    <property type="evidence" value="ECO:0007669"/>
    <property type="project" value="UniProtKB-SubCell"/>
</dbReference>
<comment type="subcellular location">
    <subcellularLocation>
        <location evidence="2">Endoplasmic reticulum membrane</location>
        <topology evidence="2">Single-pass type II membrane protein</topology>
    </subcellularLocation>
    <subcellularLocation>
        <location evidence="1">Golgi apparatus membrane</location>
        <topology evidence="1">Single-pass type II membrane protein</topology>
    </subcellularLocation>
</comment>
<feature type="region of interest" description="Disordered" evidence="20">
    <location>
        <begin position="1306"/>
        <end position="1348"/>
    </location>
</feature>
<dbReference type="UniPathway" id="UPA00756"/>
<dbReference type="EC" id="2.4.2.26" evidence="6"/>
<evidence type="ECO:0000256" key="13">
    <source>
        <dbReference type="ARBA" id="ARBA00022989"/>
    </source>
</evidence>
<evidence type="ECO:0000256" key="7">
    <source>
        <dbReference type="ARBA" id="ARBA00022676"/>
    </source>
</evidence>
<evidence type="ECO:0000256" key="4">
    <source>
        <dbReference type="ARBA" id="ARBA00005093"/>
    </source>
</evidence>
<evidence type="ECO:0000256" key="19">
    <source>
        <dbReference type="ARBA" id="ARBA00047847"/>
    </source>
</evidence>
<comment type="pathway">
    <text evidence="3">Glycan metabolism; chondroitin sulfate biosynthesis.</text>
</comment>
<keyword evidence="7" id="KW-0328">Glycosyltransferase</keyword>
<keyword evidence="9 21" id="KW-0812">Transmembrane</keyword>
<keyword evidence="10" id="KW-0479">Metal-binding</keyword>